<keyword evidence="10" id="KW-1185">Reference proteome</keyword>
<feature type="binding site" evidence="6">
    <location>
        <position position="223"/>
    </location>
    <ligand>
        <name>S-adenosyl-L-methionine</name>
        <dbReference type="ChEBI" id="CHEBI:59789"/>
    </ligand>
</feature>
<dbReference type="EC" id="2.1.1.185" evidence="6"/>
<dbReference type="Pfam" id="PF00588">
    <property type="entry name" value="SpoU_methylase"/>
    <property type="match status" value="1"/>
</dbReference>
<gene>
    <name evidence="6 9" type="primary">rlmB</name>
    <name evidence="9" type="ORF">EI547_14720</name>
</gene>
<dbReference type="InterPro" id="IPR001537">
    <property type="entry name" value="SpoU_MeTrfase"/>
</dbReference>
<reference evidence="9 10" key="1">
    <citation type="submission" date="2020-07" db="EMBL/GenBank/DDBJ databases">
        <title>Halophilic bacteria isolated from french cheeses.</title>
        <authorList>
            <person name="Kothe C.I."/>
            <person name="Farah-Kraiem B."/>
            <person name="Renault P."/>
            <person name="Dridi B."/>
        </authorList>
    </citation>
    <scope>NUCLEOTIDE SEQUENCE [LARGE SCALE GENOMIC DNA]</scope>
    <source>
        <strain evidence="9 10">FME20</strain>
    </source>
</reference>
<evidence type="ECO:0000256" key="1">
    <source>
        <dbReference type="ARBA" id="ARBA00022490"/>
    </source>
</evidence>
<name>A0ABR9G1C9_9GAMM</name>
<dbReference type="EMBL" id="RRZB01000043">
    <property type="protein sequence ID" value="MBE0464691.1"/>
    <property type="molecule type" value="Genomic_DNA"/>
</dbReference>
<dbReference type="Proteomes" id="UP001645038">
    <property type="component" value="Unassembled WGS sequence"/>
</dbReference>
<feature type="region of interest" description="Disordered" evidence="7">
    <location>
        <begin position="1"/>
        <end position="25"/>
    </location>
</feature>
<dbReference type="InterPro" id="IPR013123">
    <property type="entry name" value="SpoU_subst-bd"/>
</dbReference>
<evidence type="ECO:0000256" key="5">
    <source>
        <dbReference type="ARBA" id="ARBA00022691"/>
    </source>
</evidence>
<comment type="caution">
    <text evidence="9">The sequence shown here is derived from an EMBL/GenBank/DDBJ whole genome shotgun (WGS) entry which is preliminary data.</text>
</comment>
<dbReference type="RefSeq" id="WP_192539164.1">
    <property type="nucleotide sequence ID" value="NZ_JABUZA010000012.1"/>
</dbReference>
<dbReference type="PANTHER" id="PTHR46429:SF1">
    <property type="entry name" value="23S RRNA (GUANOSINE-2'-O-)-METHYLTRANSFERASE RLMB"/>
    <property type="match status" value="1"/>
</dbReference>
<evidence type="ECO:0000256" key="2">
    <source>
        <dbReference type="ARBA" id="ARBA00022552"/>
    </source>
</evidence>
<evidence type="ECO:0000313" key="10">
    <source>
        <dbReference type="Proteomes" id="UP001645038"/>
    </source>
</evidence>
<dbReference type="SUPFAM" id="SSF75217">
    <property type="entry name" value="alpha/beta knot"/>
    <property type="match status" value="1"/>
</dbReference>
<sequence length="273" mass="28971">MKSASSRRGPRTMARTTARSTVRTPDGLDQVYGVHALQSLLERGETPRELWVQQGAGSRLAEVVEQAQARGARIKEQPRDLLDQLTQGAAHQGVVAFCPPLTPEGEESLWLKLRAWKAETPPLLLVLDGVTDVHNFGACLRSADAAGAHGVIVAKDKAAPLNATVRKVACGAAEVVPVYQVTNLSRTLAKLKDAGVWITGTAGEADASIYAIDMTGPTALVMGAEGKGMRRLTREACDNLAKLPMAGQVSSLNVSVATGICLFEAVRQRQLAS</sequence>
<evidence type="ECO:0000313" key="9">
    <source>
        <dbReference type="EMBL" id="MBE0464691.1"/>
    </source>
</evidence>
<comment type="catalytic activity">
    <reaction evidence="6">
        <text>guanosine(2251) in 23S rRNA + S-adenosyl-L-methionine = 2'-O-methylguanosine(2251) in 23S rRNA + S-adenosyl-L-homocysteine + H(+)</text>
        <dbReference type="Rhea" id="RHEA:24140"/>
        <dbReference type="Rhea" id="RHEA-COMP:10239"/>
        <dbReference type="Rhea" id="RHEA-COMP:10241"/>
        <dbReference type="ChEBI" id="CHEBI:15378"/>
        <dbReference type="ChEBI" id="CHEBI:57856"/>
        <dbReference type="ChEBI" id="CHEBI:59789"/>
        <dbReference type="ChEBI" id="CHEBI:74269"/>
        <dbReference type="ChEBI" id="CHEBI:74445"/>
        <dbReference type="EC" id="2.1.1.185"/>
    </reaction>
</comment>
<evidence type="ECO:0000259" key="8">
    <source>
        <dbReference type="SMART" id="SM00967"/>
    </source>
</evidence>
<keyword evidence="5 6" id="KW-0949">S-adenosyl-L-methionine</keyword>
<keyword evidence="4 6" id="KW-0808">Transferase</keyword>
<keyword evidence="1 6" id="KW-0963">Cytoplasm</keyword>
<dbReference type="SMART" id="SM00967">
    <property type="entry name" value="SpoU_sub_bind"/>
    <property type="match status" value="1"/>
</dbReference>
<comment type="function">
    <text evidence="6">Specifically methylates the ribose of guanosine 2251 in 23S rRNA.</text>
</comment>
<dbReference type="NCBIfam" id="TIGR00186">
    <property type="entry name" value="rRNA_methyl_3"/>
    <property type="match status" value="1"/>
</dbReference>
<feature type="compositionally biased region" description="Polar residues" evidence="7">
    <location>
        <begin position="14"/>
        <end position="23"/>
    </location>
</feature>
<dbReference type="InterPro" id="IPR029026">
    <property type="entry name" value="tRNA_m1G_MTases_N"/>
</dbReference>
<evidence type="ECO:0000256" key="3">
    <source>
        <dbReference type="ARBA" id="ARBA00022603"/>
    </source>
</evidence>
<dbReference type="InterPro" id="IPR029064">
    <property type="entry name" value="Ribosomal_eL30-like_sf"/>
</dbReference>
<organism evidence="9 10">
    <name type="scientific">Halomonas colorata</name>
    <dbReference type="NCBI Taxonomy" id="2742615"/>
    <lineage>
        <taxon>Bacteria</taxon>
        <taxon>Pseudomonadati</taxon>
        <taxon>Pseudomonadota</taxon>
        <taxon>Gammaproteobacteria</taxon>
        <taxon>Oceanospirillales</taxon>
        <taxon>Halomonadaceae</taxon>
        <taxon>Halomonas</taxon>
    </lineage>
</organism>
<protein>
    <recommendedName>
        <fullName evidence="6">23S rRNA (guanosine-2'-O-)-methyltransferase RlmB</fullName>
        <ecNumber evidence="6">2.1.1.185</ecNumber>
    </recommendedName>
    <alternativeName>
        <fullName evidence="6">23S rRNA (guanosine2251 2'-O)-methyltransferase</fullName>
    </alternativeName>
    <alternativeName>
        <fullName evidence="6">23S rRNA Gm2251 2'-O-methyltransferase</fullName>
    </alternativeName>
</protein>
<comment type="subcellular location">
    <subcellularLocation>
        <location evidence="6">Cytoplasm</location>
    </subcellularLocation>
</comment>
<dbReference type="InterPro" id="IPR029028">
    <property type="entry name" value="Alpha/beta_knot_MTases"/>
</dbReference>
<dbReference type="InterPro" id="IPR004441">
    <property type="entry name" value="rRNA_MeTrfase_TrmH"/>
</dbReference>
<dbReference type="InterPro" id="IPR024915">
    <property type="entry name" value="23S_rRNA_MeTrfase_RlmB"/>
</dbReference>
<dbReference type="PANTHER" id="PTHR46429">
    <property type="entry name" value="23S RRNA (GUANOSINE-2'-O-)-METHYLTRANSFERASE RLMB"/>
    <property type="match status" value="1"/>
</dbReference>
<keyword evidence="3 6" id="KW-0489">Methyltransferase</keyword>
<feature type="binding site" evidence="6">
    <location>
        <position position="252"/>
    </location>
    <ligand>
        <name>S-adenosyl-L-methionine</name>
        <dbReference type="ChEBI" id="CHEBI:59789"/>
    </ligand>
</feature>
<evidence type="ECO:0000256" key="6">
    <source>
        <dbReference type="HAMAP-Rule" id="MF_01887"/>
    </source>
</evidence>
<comment type="similarity">
    <text evidence="6">Belongs to the class IV-like SAM-binding methyltransferase superfamily. RNA methyltransferase TrmH family. RlmB subfamily.</text>
</comment>
<evidence type="ECO:0000256" key="4">
    <source>
        <dbReference type="ARBA" id="ARBA00022679"/>
    </source>
</evidence>
<dbReference type="HAMAP" id="MF_01887">
    <property type="entry name" value="23SrRNA_methyltr_B"/>
    <property type="match status" value="1"/>
</dbReference>
<dbReference type="Gene3D" id="3.30.1330.30">
    <property type="match status" value="1"/>
</dbReference>
<feature type="domain" description="RNA 2-O ribose methyltransferase substrate binding" evidence="8">
    <location>
        <begin position="30"/>
        <end position="104"/>
    </location>
</feature>
<dbReference type="SUPFAM" id="SSF55315">
    <property type="entry name" value="L30e-like"/>
    <property type="match status" value="1"/>
</dbReference>
<dbReference type="CDD" id="cd18103">
    <property type="entry name" value="SpoU-like_RlmB"/>
    <property type="match status" value="1"/>
</dbReference>
<feature type="binding site" evidence="6">
    <location>
        <position position="243"/>
    </location>
    <ligand>
        <name>S-adenosyl-L-methionine</name>
        <dbReference type="ChEBI" id="CHEBI:59789"/>
    </ligand>
</feature>
<evidence type="ECO:0000256" key="7">
    <source>
        <dbReference type="SAM" id="MobiDB-lite"/>
    </source>
</evidence>
<proteinExistence type="inferred from homology"/>
<keyword evidence="2 6" id="KW-0698">rRNA processing</keyword>
<dbReference type="Pfam" id="PF08032">
    <property type="entry name" value="SpoU_sub_bind"/>
    <property type="match status" value="1"/>
</dbReference>
<dbReference type="Gene3D" id="3.40.1280.10">
    <property type="match status" value="1"/>
</dbReference>
<accession>A0ABR9G1C9</accession>